<keyword evidence="2" id="KW-1185">Reference proteome</keyword>
<protein>
    <submittedName>
        <fullName evidence="1">Uncharacterized protein</fullName>
    </submittedName>
</protein>
<proteinExistence type="predicted"/>
<name>A0ACC0E404_9BASI</name>
<dbReference type="EMBL" id="CM045874">
    <property type="protein sequence ID" value="KAI7944390.1"/>
    <property type="molecule type" value="Genomic_DNA"/>
</dbReference>
<evidence type="ECO:0000313" key="2">
    <source>
        <dbReference type="Proteomes" id="UP001060170"/>
    </source>
</evidence>
<sequence>MPNEPDHRPALLNYLRQEMNIVSHLARHPKVLNTGSPVITVAMLKEALLMIKVPLLRINSYGMKCPSRLVSRNLGEELHFNGHHHTFDVGFTYKFDRILLSRLRQSTTGVDGYPMLLCLGRGFGSITLKPKNSPIMKVKGYPVLVHALKATSAKNMANIPHNTKMWRQRLEQIDGKLLKLSENPARNLCGFRFEATVQAHSFHEAQEIASRSGYLNFGHYLTNHSSEHPNDLLEFRSVAVNDYFQYVREVLTKLEAVPISQRNVTNIPVDKKHRQMMIDLQNALGWNLGKYSRPTKWDSPFAWWRQPEHDEAQPGIGPMDPNEYRLGERGTDGFSSVDIWHLRPQRVIPCPDCSRDPLRTIPEKRPQMTYPYGSLIKEGGAYRLSLHCNNKEHCDFRVAKDIDAEALVRNFIIESKYRLLPEEERRGRGGLRNGCTGASPPPVPWVIPARPAVDPAINPSTPAVDPATNPVPGDHTHSAKSAVDPATKDTDTSAEKRYNTRPQRTYISHYQPPKQTREKKTIIFPPSSLKCPAPKRILQSAMKQKWTGNDLVEKDKVHKKVKLNDNISIKTFLDTHQIRSSLLGVVNNDLGKLSSIDNKLPACSFFKELELLDPAKYYHAEIPQSIGTCQTSTEYGLTNGWRFTRNFIKGDGNCLFRAVAFWHYSGNQGRQGDIRQRCYDELMACPKGHYITDRASWDVFLNDTRNTLTLEDHAERWGGEDHLVLLAHTLGVALVVFSPQTALTTTYKNEDQEGRIPVYFLIYLGNHYEVLFRKNSVKVQGTQPSQDPNLNIIATNLIEMLKSYDIQHFELPMHDIPHLVPLGFVDGWMLSDGLIDMNGPNGLYSAVSYWMYGSQKFYPKIKSRLASFITVSQEKYYHDLKQPLSRIFNQNFHLQAIANTFNQVVFAAFYNKKGAQETMTSIPPPPQISKSDEPPPAPHAIFLLQNFENRQWEIIYHCDLHQFARLPSESLSFETGSMQHQNLWEPINEGLKASRNHPKSKLTLLKNKITNSIHPSGLSDGWAISHQHIDSELSFYKALSFWKYGTQNQYMEIKQDCMAELNKNSQLYHKYVRGHGEWSLFLEESHTISRVHMKAAAQALSIILGVGEFDTTGSDMITLFPDNLANVLETFYLLYDVPQDHFEIMFHSEMLASTPPRTNTTLELTPRPDENPFYMLMLRGNHENIKPTKHNIPTRDVLEEKCMLQMVNKWLINDTEDFHFQHKLWNFDKVQKHVINLPRLASGWHMAWDYVEQDENALWRAVATWHYGGQSKWNRLKDRLRELNVNNHTFIDPNLNLPIDGKSSQEILQFIVNTMNISIVLVICAPARCRIVELHPKFHKLYEKNDTRKYDVVKGETVRVEGKRPRMWQAVTFFIYQLGDRFDIIYHDRHVGST</sequence>
<reference evidence="2" key="1">
    <citation type="journal article" date="2018" name="BMC Genomics">
        <title>Genomic insights into host adaptation between the wheat stripe rust pathogen (Puccinia striiformis f. sp. tritici) and the barley stripe rust pathogen (Puccinia striiformis f. sp. hordei).</title>
        <authorList>
            <person name="Xia C."/>
            <person name="Wang M."/>
            <person name="Yin C."/>
            <person name="Cornejo O.E."/>
            <person name="Hulbert S.H."/>
            <person name="Chen X."/>
        </authorList>
    </citation>
    <scope>NUCLEOTIDE SEQUENCE [LARGE SCALE GENOMIC DNA]</scope>
    <source>
        <strain evidence="2">93-210</strain>
    </source>
</reference>
<dbReference type="Proteomes" id="UP001060170">
    <property type="component" value="Chromosome 10"/>
</dbReference>
<reference evidence="1 2" key="3">
    <citation type="journal article" date="2022" name="Microbiol. Spectr.">
        <title>Folding features and dynamics of 3D genome architecture in plant fungal pathogens.</title>
        <authorList>
            <person name="Xia C."/>
        </authorList>
    </citation>
    <scope>NUCLEOTIDE SEQUENCE [LARGE SCALE GENOMIC DNA]</scope>
    <source>
        <strain evidence="1 2">93-210</strain>
    </source>
</reference>
<organism evidence="1 2">
    <name type="scientific">Puccinia striiformis f. sp. tritici</name>
    <dbReference type="NCBI Taxonomy" id="168172"/>
    <lineage>
        <taxon>Eukaryota</taxon>
        <taxon>Fungi</taxon>
        <taxon>Dikarya</taxon>
        <taxon>Basidiomycota</taxon>
        <taxon>Pucciniomycotina</taxon>
        <taxon>Pucciniomycetes</taxon>
        <taxon>Pucciniales</taxon>
        <taxon>Pucciniaceae</taxon>
        <taxon>Puccinia</taxon>
    </lineage>
</organism>
<evidence type="ECO:0000313" key="1">
    <source>
        <dbReference type="EMBL" id="KAI7944390.1"/>
    </source>
</evidence>
<accession>A0ACC0E404</accession>
<comment type="caution">
    <text evidence="1">The sequence shown here is derived from an EMBL/GenBank/DDBJ whole genome shotgun (WGS) entry which is preliminary data.</text>
</comment>
<gene>
    <name evidence="1" type="ORF">MJO28_010085</name>
</gene>
<reference evidence="2" key="2">
    <citation type="journal article" date="2018" name="Mol. Plant Microbe Interact.">
        <title>Genome sequence resources for the wheat stripe rust pathogen (Puccinia striiformis f. sp. tritici) and the barley stripe rust pathogen (Puccinia striiformis f. sp. hordei).</title>
        <authorList>
            <person name="Xia C."/>
            <person name="Wang M."/>
            <person name="Yin C."/>
            <person name="Cornejo O.E."/>
            <person name="Hulbert S.H."/>
            <person name="Chen X."/>
        </authorList>
    </citation>
    <scope>NUCLEOTIDE SEQUENCE [LARGE SCALE GENOMIC DNA]</scope>
    <source>
        <strain evidence="2">93-210</strain>
    </source>
</reference>